<feature type="region of interest" description="Disordered" evidence="2">
    <location>
        <begin position="15"/>
        <end position="48"/>
    </location>
</feature>
<dbReference type="GO" id="GO:0004713">
    <property type="term" value="F:protein tyrosine kinase activity"/>
    <property type="evidence" value="ECO:0007669"/>
    <property type="project" value="TreeGrafter"/>
</dbReference>
<keyword evidence="1" id="KW-0175">Coiled coil</keyword>
<keyword evidence="3" id="KW-1133">Transmembrane helix</keyword>
<keyword evidence="5" id="KW-1185">Reference proteome</keyword>
<dbReference type="STRING" id="1244108.SAMN05444004_101533"/>
<feature type="coiled-coil region" evidence="1">
    <location>
        <begin position="240"/>
        <end position="332"/>
    </location>
</feature>
<evidence type="ECO:0000256" key="2">
    <source>
        <dbReference type="SAM" id="MobiDB-lite"/>
    </source>
</evidence>
<accession>A0A1H3K7A6</accession>
<keyword evidence="3" id="KW-0472">Membrane</keyword>
<dbReference type="Proteomes" id="UP000198914">
    <property type="component" value="Unassembled WGS sequence"/>
</dbReference>
<dbReference type="AlphaFoldDB" id="A0A1H3K7A6"/>
<evidence type="ECO:0000313" key="4">
    <source>
        <dbReference type="EMBL" id="SDY47625.1"/>
    </source>
</evidence>
<feature type="transmembrane region" description="Helical" evidence="3">
    <location>
        <begin position="72"/>
        <end position="94"/>
    </location>
</feature>
<keyword evidence="3" id="KW-0812">Transmembrane</keyword>
<evidence type="ECO:0000256" key="1">
    <source>
        <dbReference type="SAM" id="Coils"/>
    </source>
</evidence>
<dbReference type="GO" id="GO:0005886">
    <property type="term" value="C:plasma membrane"/>
    <property type="evidence" value="ECO:0007669"/>
    <property type="project" value="TreeGrafter"/>
</dbReference>
<dbReference type="EMBL" id="FNPX01000001">
    <property type="protein sequence ID" value="SDY47625.1"/>
    <property type="molecule type" value="Genomic_DNA"/>
</dbReference>
<gene>
    <name evidence="4" type="ORF">SAMN05444004_101533</name>
</gene>
<dbReference type="PANTHER" id="PTHR32309">
    <property type="entry name" value="TYROSINE-PROTEIN KINASE"/>
    <property type="match status" value="1"/>
</dbReference>
<reference evidence="5" key="1">
    <citation type="submission" date="2016-10" db="EMBL/GenBank/DDBJ databases">
        <authorList>
            <person name="Varghese N."/>
            <person name="Submissions S."/>
        </authorList>
    </citation>
    <scope>NUCLEOTIDE SEQUENCE [LARGE SCALE GENOMIC DNA]</scope>
    <source>
        <strain evidence="5">DSM 100420</strain>
    </source>
</reference>
<dbReference type="PANTHER" id="PTHR32309:SF13">
    <property type="entry name" value="FERRIC ENTEROBACTIN TRANSPORT PROTEIN FEPE"/>
    <property type="match status" value="1"/>
</dbReference>
<sequence>MNCIGEAVTEAAPKMTVAPAAKNGPARQSGQGPDRPKPAGTAGSSVDRPGLALSAPSVARTVAQTRIRLRHVIVMLSFLVCVLIPTALTGLYLWGVAADQYASKVGFSVRREEGGSAMDLLGGIGALTGTSSSTDTDILYEFIQSQRMVADIDGRIDLRSMWSRPENDVIFAYDETGTIEDLLEYWNNMVRLSYDSGAGLIEVEVRAFVAEDATRIAEEIFDESSEMINKLSSIAQQDAIGYARDELETALERLKQARETVTRFRNLNQLVDPTLDLQSQAGLLGSLEAQLAEQLIEVDILRDTGSGPDPRLTQAQRRVEVIQNRIDAERAKLGVSGQGADSFAFADLVGEYERLVVDREFAETAYVSALASFDAAQAEARRKSRYLAAYMEPTRAEASIYPQRLTLLALVSLFLFLGWSIVTMVAYSLKDRR</sequence>
<organism evidence="4 5">
    <name type="scientific">Jannaschia faecimaris</name>
    <dbReference type="NCBI Taxonomy" id="1244108"/>
    <lineage>
        <taxon>Bacteria</taxon>
        <taxon>Pseudomonadati</taxon>
        <taxon>Pseudomonadota</taxon>
        <taxon>Alphaproteobacteria</taxon>
        <taxon>Rhodobacterales</taxon>
        <taxon>Roseobacteraceae</taxon>
        <taxon>Jannaschia</taxon>
    </lineage>
</organism>
<dbReference type="InterPro" id="IPR050445">
    <property type="entry name" value="Bact_polysacc_biosynth/exp"/>
</dbReference>
<name>A0A1H3K7A6_9RHOB</name>
<feature type="transmembrane region" description="Helical" evidence="3">
    <location>
        <begin position="405"/>
        <end position="429"/>
    </location>
</feature>
<protein>
    <submittedName>
        <fullName evidence="4">Capsular polysaccharide transport system permease protein</fullName>
    </submittedName>
</protein>
<evidence type="ECO:0000313" key="5">
    <source>
        <dbReference type="Proteomes" id="UP000198914"/>
    </source>
</evidence>
<evidence type="ECO:0000256" key="3">
    <source>
        <dbReference type="SAM" id="Phobius"/>
    </source>
</evidence>
<proteinExistence type="predicted"/>